<dbReference type="PANTHER" id="PTHR36766">
    <property type="entry name" value="PLANT BROAD-SPECTRUM MILDEW RESISTANCE PROTEIN RPW8"/>
    <property type="match status" value="1"/>
</dbReference>
<gene>
    <name evidence="13" type="ORF">GUJ93_ZPchr0010g9716</name>
</gene>
<feature type="domain" description="Disease resistance protein winged helix" evidence="10">
    <location>
        <begin position="424"/>
        <end position="517"/>
    </location>
</feature>
<dbReference type="GO" id="GO:0043531">
    <property type="term" value="F:ADP binding"/>
    <property type="evidence" value="ECO:0007669"/>
    <property type="project" value="InterPro"/>
</dbReference>
<accession>A0A8J6BQT0</accession>
<evidence type="ECO:0000256" key="4">
    <source>
        <dbReference type="ARBA" id="ARBA00022741"/>
    </source>
</evidence>
<evidence type="ECO:0000256" key="1">
    <source>
        <dbReference type="ARBA" id="ARBA00008894"/>
    </source>
</evidence>
<evidence type="ECO:0000259" key="8">
    <source>
        <dbReference type="Pfam" id="PF00931"/>
    </source>
</evidence>
<dbReference type="OrthoDB" id="774413at2759"/>
<dbReference type="Pfam" id="PF23598">
    <property type="entry name" value="LRR_14"/>
    <property type="match status" value="1"/>
</dbReference>
<keyword evidence="3" id="KW-0677">Repeat</keyword>
<feature type="domain" description="Disease resistance R13L4/SHOC-2-like LRR" evidence="11">
    <location>
        <begin position="979"/>
        <end position="1142"/>
    </location>
</feature>
<evidence type="ECO:0000259" key="11">
    <source>
        <dbReference type="Pfam" id="PF23598"/>
    </source>
</evidence>
<protein>
    <submittedName>
        <fullName evidence="13">Uncharacterized protein</fullName>
    </submittedName>
</protein>
<dbReference type="Pfam" id="PF25019">
    <property type="entry name" value="LRR_R13L1-DRL21"/>
    <property type="match status" value="1"/>
</dbReference>
<dbReference type="InterPro" id="IPR002182">
    <property type="entry name" value="NB-ARC"/>
</dbReference>
<comment type="caution">
    <text evidence="13">The sequence shown here is derived from an EMBL/GenBank/DDBJ whole genome shotgun (WGS) entry which is preliminary data.</text>
</comment>
<evidence type="ECO:0000259" key="12">
    <source>
        <dbReference type="Pfam" id="PF25019"/>
    </source>
</evidence>
<dbReference type="Pfam" id="PF00931">
    <property type="entry name" value="NB-ARC"/>
    <property type="match status" value="1"/>
</dbReference>
<evidence type="ECO:0000256" key="5">
    <source>
        <dbReference type="ARBA" id="ARBA00022821"/>
    </source>
</evidence>
<dbReference type="GO" id="GO:0042742">
    <property type="term" value="P:defense response to bacterium"/>
    <property type="evidence" value="ECO:0007669"/>
    <property type="project" value="UniProtKB-ARBA"/>
</dbReference>
<reference evidence="13" key="2">
    <citation type="submission" date="2021-02" db="EMBL/GenBank/DDBJ databases">
        <authorList>
            <person name="Kimball J.A."/>
            <person name="Haas M.W."/>
            <person name="Macchietto M."/>
            <person name="Kono T."/>
            <person name="Duquette J."/>
            <person name="Shao M."/>
        </authorList>
    </citation>
    <scope>NUCLEOTIDE SEQUENCE</scope>
    <source>
        <tissue evidence="13">Fresh leaf tissue</tissue>
    </source>
</reference>
<dbReference type="GO" id="GO:0002758">
    <property type="term" value="P:innate immune response-activating signaling pathway"/>
    <property type="evidence" value="ECO:0007669"/>
    <property type="project" value="UniProtKB-ARBA"/>
</dbReference>
<dbReference type="GO" id="GO:0005524">
    <property type="term" value="F:ATP binding"/>
    <property type="evidence" value="ECO:0007669"/>
    <property type="project" value="UniProtKB-KW"/>
</dbReference>
<evidence type="ECO:0000313" key="14">
    <source>
        <dbReference type="Proteomes" id="UP000729402"/>
    </source>
</evidence>
<evidence type="ECO:0000256" key="2">
    <source>
        <dbReference type="ARBA" id="ARBA00022614"/>
    </source>
</evidence>
<reference evidence="13" key="1">
    <citation type="journal article" date="2021" name="bioRxiv">
        <title>Whole Genome Assembly and Annotation of Northern Wild Rice, Zizania palustris L., Supports a Whole Genome Duplication in the Zizania Genus.</title>
        <authorList>
            <person name="Haas M."/>
            <person name="Kono T."/>
            <person name="Macchietto M."/>
            <person name="Millas R."/>
            <person name="McGilp L."/>
            <person name="Shao M."/>
            <person name="Duquette J."/>
            <person name="Hirsch C.N."/>
            <person name="Kimball J."/>
        </authorList>
    </citation>
    <scope>NUCLEOTIDE SEQUENCE</scope>
    <source>
        <tissue evidence="13">Fresh leaf tissue</tissue>
    </source>
</reference>
<dbReference type="InterPro" id="IPR055414">
    <property type="entry name" value="LRR_R13L4/SHOC2-like"/>
</dbReference>
<dbReference type="InterPro" id="IPR058922">
    <property type="entry name" value="WHD_DRP"/>
</dbReference>
<keyword evidence="14" id="KW-1185">Reference proteome</keyword>
<evidence type="ECO:0000259" key="9">
    <source>
        <dbReference type="Pfam" id="PF18052"/>
    </source>
</evidence>
<feature type="domain" description="NB-ARC" evidence="8">
    <location>
        <begin position="170"/>
        <end position="342"/>
    </location>
</feature>
<proteinExistence type="inferred from homology"/>
<sequence>MAESLLLAVVRGVVGKAADALVQSVTRMCGVDGDRHRLERQLLAIQCKLMDAEVKRETNPTVKSWMMDLTAIAYEADDVLDDFQYEALRREAQTGDSVTRKVLDYFTPHNPILFRATMSRKLSSVLNKINRLIEEMNTFGLMELPSPYPYPYQQTHSALDDSADIIGRDNDKEVVVKLLMEQQDQHKVQVLPIVGMGGLGKTTLAKMVYNDYRIQNHFELKMWHCVSDKFEVVSLLKSIIELATNERCELPDTIELLRGKLQAVIGQKRFMLVLDDVWNENEKWEDNLKPLLFSVGYYGSVILVTTRSQPVASIMGTLESYQLAFLNDDDSWKLFLRIAFNRGVQEQAELVSIGRLIVDKCGGLPLALRTIGGLMSSKQLVEEWETIARSNIEESVSRGVLSILKLSYTHLPPEMKRCFAFCSVFPKGYEMDKEELIQLWMANGFIQEDRTIDLKQKGEYIFHNLVGRSFLQYVKGMKIDMIIDPMEKIDMVIDPMDKTLPYESASCKMHDLMHDLAIQVECGEFYSNVHYFLRPSIYSPERMMRYYYRRSFLRTFIVQSSSHKLNLKQLKLLSLRALGVAKCNSIYYHYDITNLAVISLAKHLRHLDLSMSSIDMLPNSVCVLYNLQTLRLNGCRLLKHLPEGMRTLRKLIHLYLLGCDSLQRMPPDISLLKNLRTLTTFIVDTKASRGIEELKELNHLVNRLELYNLRKINSKENGNGANLHEKKNLSELLLYWGRNKHYMGENISANEEEVLESLTPHDKLKVLELHGYSGLKIPEWMRDPQMFQRLRVLHISNCPRCKDIPTVQLSVSLERLVLSGMDNLITLCKSVGVEDEGCNSPVQIFPKLKFLMLNNLSKLEKLAENTVTFPNLEILEIAYCRKLESVPDCPVLKKLKTDECSSLAMSSLKQLTALRELRYRGEENISCVNMSLGSWPSLVTLDVTLPNDILTPLEIDENQGPLEKLQTLKLSGHSFFTAIFTSSEMHVRLWKCFTFVQELWIYRCNDLVHWPMKEIMSLIHLRSLYIRSCQNLEGNGSSSHLENLENLYTDGCKSVPEIPKFPGSLEELYISHCPKLVTLPSNLENLSRLKSLFLYYCDDLEELPAGMDGLTSLEKLTIDGCPKMEKFPQGLLQRLATLKSLSIQECPALQRRCREGGEYFELLSSIPHKHTTEPVTKETEPPVKESMSNVKRLVKRFLPSGLRLTLK</sequence>
<feature type="domain" description="R13L1/DRL21-like LRR repeat region" evidence="12">
    <location>
        <begin position="691"/>
        <end position="821"/>
    </location>
</feature>
<dbReference type="Pfam" id="PF18052">
    <property type="entry name" value="Rx_N"/>
    <property type="match status" value="1"/>
</dbReference>
<dbReference type="GO" id="GO:0009626">
    <property type="term" value="P:plant-type hypersensitive response"/>
    <property type="evidence" value="ECO:0007669"/>
    <property type="project" value="UniProtKB-ARBA"/>
</dbReference>
<dbReference type="FunFam" id="1.10.10.10:FF:000322">
    <property type="entry name" value="Probable disease resistance protein At1g63360"/>
    <property type="match status" value="1"/>
</dbReference>
<keyword evidence="7" id="KW-0175">Coiled coil</keyword>
<dbReference type="InterPro" id="IPR056789">
    <property type="entry name" value="LRR_R13L1-DRL21"/>
</dbReference>
<name>A0A8J6BQT0_ZIZPA</name>
<evidence type="ECO:0000256" key="7">
    <source>
        <dbReference type="ARBA" id="ARBA00023054"/>
    </source>
</evidence>
<feature type="domain" description="Disease resistance N-terminal" evidence="9">
    <location>
        <begin position="9"/>
        <end position="96"/>
    </location>
</feature>
<evidence type="ECO:0000259" key="10">
    <source>
        <dbReference type="Pfam" id="PF23559"/>
    </source>
</evidence>
<dbReference type="Pfam" id="PF23559">
    <property type="entry name" value="WHD_DRP"/>
    <property type="match status" value="1"/>
</dbReference>
<keyword evidence="6" id="KW-0067">ATP-binding</keyword>
<organism evidence="13 14">
    <name type="scientific">Zizania palustris</name>
    <name type="common">Northern wild rice</name>
    <dbReference type="NCBI Taxonomy" id="103762"/>
    <lineage>
        <taxon>Eukaryota</taxon>
        <taxon>Viridiplantae</taxon>
        <taxon>Streptophyta</taxon>
        <taxon>Embryophyta</taxon>
        <taxon>Tracheophyta</taxon>
        <taxon>Spermatophyta</taxon>
        <taxon>Magnoliopsida</taxon>
        <taxon>Liliopsida</taxon>
        <taxon>Poales</taxon>
        <taxon>Poaceae</taxon>
        <taxon>BOP clade</taxon>
        <taxon>Oryzoideae</taxon>
        <taxon>Oryzeae</taxon>
        <taxon>Zizaniinae</taxon>
        <taxon>Zizania</taxon>
    </lineage>
</organism>
<evidence type="ECO:0000313" key="13">
    <source>
        <dbReference type="EMBL" id="KAG8087793.1"/>
    </source>
</evidence>
<comment type="similarity">
    <text evidence="1">Belongs to the disease resistance NB-LRR family.</text>
</comment>
<keyword evidence="5" id="KW-0611">Plant defense</keyword>
<evidence type="ECO:0000256" key="6">
    <source>
        <dbReference type="ARBA" id="ARBA00022840"/>
    </source>
</evidence>
<dbReference type="Proteomes" id="UP000729402">
    <property type="component" value="Unassembled WGS sequence"/>
</dbReference>
<dbReference type="InterPro" id="IPR041118">
    <property type="entry name" value="Rx_N"/>
</dbReference>
<dbReference type="AlphaFoldDB" id="A0A8J6BQT0"/>
<dbReference type="PANTHER" id="PTHR36766:SF64">
    <property type="entry name" value="OS12G0206100 PROTEIN"/>
    <property type="match status" value="1"/>
</dbReference>
<keyword evidence="4" id="KW-0547">Nucleotide-binding</keyword>
<dbReference type="FunFam" id="1.10.8.430:FF:000003">
    <property type="entry name" value="Probable disease resistance protein At5g66910"/>
    <property type="match status" value="1"/>
</dbReference>
<evidence type="ECO:0000256" key="3">
    <source>
        <dbReference type="ARBA" id="ARBA00022737"/>
    </source>
</evidence>
<keyword evidence="2" id="KW-0433">Leucine-rich repeat</keyword>
<dbReference type="EMBL" id="JAAALK010000082">
    <property type="protein sequence ID" value="KAG8087793.1"/>
    <property type="molecule type" value="Genomic_DNA"/>
</dbReference>